<feature type="compositionally biased region" description="Low complexity" evidence="1">
    <location>
        <begin position="89"/>
        <end position="102"/>
    </location>
</feature>
<dbReference type="Proteomes" id="UP000246005">
    <property type="component" value="Unassembled WGS sequence"/>
</dbReference>
<feature type="compositionally biased region" description="Low complexity" evidence="1">
    <location>
        <begin position="526"/>
        <end position="540"/>
    </location>
</feature>
<organism evidence="3 4">
    <name type="scientific">Lentzea atacamensis</name>
    <dbReference type="NCBI Taxonomy" id="531938"/>
    <lineage>
        <taxon>Bacteria</taxon>
        <taxon>Bacillati</taxon>
        <taxon>Actinomycetota</taxon>
        <taxon>Actinomycetes</taxon>
        <taxon>Pseudonocardiales</taxon>
        <taxon>Pseudonocardiaceae</taxon>
        <taxon>Lentzea</taxon>
    </lineage>
</organism>
<protein>
    <submittedName>
        <fullName evidence="3">Uncharacterized protein</fullName>
    </submittedName>
</protein>
<feature type="compositionally biased region" description="Low complexity" evidence="1">
    <location>
        <begin position="654"/>
        <end position="663"/>
    </location>
</feature>
<name>A0A316IBI2_9PSEU</name>
<dbReference type="PANTHER" id="PTHR48148">
    <property type="entry name" value="KERATINOCYTE PROLINE-RICH PROTEIN"/>
    <property type="match status" value="1"/>
</dbReference>
<feature type="compositionally biased region" description="Basic and acidic residues" evidence="1">
    <location>
        <begin position="152"/>
        <end position="162"/>
    </location>
</feature>
<feature type="region of interest" description="Disordered" evidence="1">
    <location>
        <begin position="238"/>
        <end position="706"/>
    </location>
</feature>
<keyword evidence="2" id="KW-0472">Membrane</keyword>
<feature type="compositionally biased region" description="Acidic residues" evidence="1">
    <location>
        <begin position="240"/>
        <end position="259"/>
    </location>
</feature>
<proteinExistence type="predicted"/>
<reference evidence="3 4" key="1">
    <citation type="submission" date="2018-05" db="EMBL/GenBank/DDBJ databases">
        <title>Genomic Encyclopedia of Type Strains, Phase IV (KMG-IV): sequencing the most valuable type-strain genomes for metagenomic binning, comparative biology and taxonomic classification.</title>
        <authorList>
            <person name="Goeker M."/>
        </authorList>
    </citation>
    <scope>NUCLEOTIDE SEQUENCE [LARGE SCALE GENOMIC DNA]</scope>
    <source>
        <strain evidence="3 4">DSM 45480</strain>
    </source>
</reference>
<evidence type="ECO:0000256" key="2">
    <source>
        <dbReference type="SAM" id="Phobius"/>
    </source>
</evidence>
<dbReference type="AlphaFoldDB" id="A0A316IBI2"/>
<evidence type="ECO:0000256" key="1">
    <source>
        <dbReference type="SAM" id="MobiDB-lite"/>
    </source>
</evidence>
<accession>A0A316IBI2</accession>
<dbReference type="EMBL" id="QGHB01000001">
    <property type="protein sequence ID" value="PWK90133.1"/>
    <property type="molecule type" value="Genomic_DNA"/>
</dbReference>
<gene>
    <name evidence="3" type="ORF">C8D88_101145</name>
</gene>
<feature type="transmembrane region" description="Helical" evidence="2">
    <location>
        <begin position="7"/>
        <end position="26"/>
    </location>
</feature>
<evidence type="ECO:0000313" key="4">
    <source>
        <dbReference type="Proteomes" id="UP000246005"/>
    </source>
</evidence>
<feature type="compositionally biased region" description="Low complexity" evidence="1">
    <location>
        <begin position="202"/>
        <end position="214"/>
    </location>
</feature>
<feature type="compositionally biased region" description="Low complexity" evidence="1">
    <location>
        <begin position="333"/>
        <end position="347"/>
    </location>
</feature>
<sequence length="756" mass="82730">MNVFGQVWLWSLLAFVAGVLLTWLVMVRPARKQVADLEDQLLDARRSAAPIPAPVPVDDFEVDEWHDTPPRSLSDEVLPPPAPAPYVEPPAYFGEPVQAPVAEEPPAPAEEEPVEQEPVTPVRQYMEADEAQRRFEEQLAEQQALADTDEDDRPRSLFERLSPEPAPEETPAEMTTVFPRSGLEAADFDDEPELPAEQTSFVPTVAPTAEVAPPAHEPTAPPEVDEHVDDFIYQPREVWAEQEQEAFLDEAAEQEDDEPTGTRSEQTTYIAVEESSWPANDLTGEYPGLRDEISGQLDGFAEPETPAEQTMVEPLDLDAPHVRNGVFESTLAEEPGFTEPEPETAPAHARREPEEREEFEPEPESFHEEPQPSSHAGPGFRDEPQFSGETQQSFEAEPQPSYEAEPQPSYQAEPLPSRSQEPQPTFDADPQPAYQAEPQPSYQAEPLPSRQPEPSYQAEPLPSRHPEPQPAYQADPLPSRHPEPVAEPAAYAQPFSAPGAPAPAPFSAFGAPAETEMETTGRQPRAVAAAFDHAVEAPKAPAEPEPVADRPRSLFEPLLDADEPLPPLGQTRQLPEAPSDDQPFVPKFVPSDEPLLAAPPEPEPEPEPTDLPQRVTEAGLPIREARRTTQQRQQSFAAFAAFESPKQEAPPAPAAALPSRPRPVGYSPSTGGRPNGAPGSSRFQQPEGFNPRSPFGPGSVLPKSDGLAPAADFAVKATLTGRRYYTEGSANFVETRADVWFRTEADAEKAGFRPAP</sequence>
<evidence type="ECO:0000313" key="3">
    <source>
        <dbReference type="EMBL" id="PWK90133.1"/>
    </source>
</evidence>
<feature type="compositionally biased region" description="Pro residues" evidence="1">
    <location>
        <begin position="78"/>
        <end position="88"/>
    </location>
</feature>
<dbReference type="RefSeq" id="WP_109628906.1">
    <property type="nucleotide sequence ID" value="NZ_QGHB01000001.1"/>
</dbReference>
<feature type="region of interest" description="Disordered" evidence="1">
    <location>
        <begin position="52"/>
        <end position="224"/>
    </location>
</feature>
<dbReference type="PANTHER" id="PTHR48148:SF3">
    <property type="entry name" value="KERATINOCYTE PROLINE-RICH PROTEIN"/>
    <property type="match status" value="1"/>
</dbReference>
<comment type="caution">
    <text evidence="3">The sequence shown here is derived from an EMBL/GenBank/DDBJ whole genome shotgun (WGS) entry which is preliminary data.</text>
</comment>
<feature type="compositionally biased region" description="Low complexity" evidence="1">
    <location>
        <begin position="628"/>
        <end position="644"/>
    </location>
</feature>
<feature type="compositionally biased region" description="Low complexity" evidence="1">
    <location>
        <begin position="494"/>
        <end position="513"/>
    </location>
</feature>
<keyword evidence="2" id="KW-0812">Transmembrane</keyword>
<keyword evidence="2" id="KW-1133">Transmembrane helix</keyword>